<dbReference type="KEGG" id="wei:EQG49_00370"/>
<evidence type="ECO:0000313" key="2">
    <source>
        <dbReference type="EMBL" id="QBO35009.1"/>
    </source>
</evidence>
<gene>
    <name evidence="2" type="ORF">EQG49_00370</name>
</gene>
<dbReference type="Pfam" id="PF01381">
    <property type="entry name" value="HTH_3"/>
    <property type="match status" value="1"/>
</dbReference>
<dbReference type="SMART" id="SM00530">
    <property type="entry name" value="HTH_XRE"/>
    <property type="match status" value="1"/>
</dbReference>
<dbReference type="Gene3D" id="1.10.260.40">
    <property type="entry name" value="lambda repressor-like DNA-binding domains"/>
    <property type="match status" value="1"/>
</dbReference>
<accession>A0A4P6YQW7</accession>
<dbReference type="InterPro" id="IPR001387">
    <property type="entry name" value="Cro/C1-type_HTH"/>
</dbReference>
<evidence type="ECO:0000313" key="3">
    <source>
        <dbReference type="Proteomes" id="UP000292886"/>
    </source>
</evidence>
<sequence length="81" mass="9179">MIITTFLDGGNMSTQFAIGIFIRNRRKKLEMSQTVLAQLVDVDQSRISILERGGSPLKAEEIPKLAKALHVPNQEFYNFIE</sequence>
<name>A0A4P6YQW7_9LACO</name>
<reference evidence="3" key="1">
    <citation type="submission" date="2019-03" db="EMBL/GenBank/DDBJ databases">
        <title>Weissella sp. 26KH-42 Genome sequencing.</title>
        <authorList>
            <person name="Heo J."/>
            <person name="Kim S.-J."/>
            <person name="Kim J.-S."/>
            <person name="Hong S.-B."/>
            <person name="Kwon S.-W."/>
        </authorList>
    </citation>
    <scope>NUCLEOTIDE SEQUENCE [LARGE SCALE GENOMIC DNA]</scope>
    <source>
        <strain evidence="3">26KH-42</strain>
    </source>
</reference>
<dbReference type="CDD" id="cd00093">
    <property type="entry name" value="HTH_XRE"/>
    <property type="match status" value="1"/>
</dbReference>
<proteinExistence type="predicted"/>
<dbReference type="SUPFAM" id="SSF47413">
    <property type="entry name" value="lambda repressor-like DNA-binding domains"/>
    <property type="match status" value="1"/>
</dbReference>
<protein>
    <submittedName>
        <fullName evidence="2">XRE family transcriptional regulator</fullName>
    </submittedName>
</protein>
<dbReference type="Proteomes" id="UP000292886">
    <property type="component" value="Chromosome"/>
</dbReference>
<dbReference type="PROSITE" id="PS50943">
    <property type="entry name" value="HTH_CROC1"/>
    <property type="match status" value="1"/>
</dbReference>
<organism evidence="2 3">
    <name type="scientific">Periweissella cryptocerci</name>
    <dbReference type="NCBI Taxonomy" id="2506420"/>
    <lineage>
        <taxon>Bacteria</taxon>
        <taxon>Bacillati</taxon>
        <taxon>Bacillota</taxon>
        <taxon>Bacilli</taxon>
        <taxon>Lactobacillales</taxon>
        <taxon>Lactobacillaceae</taxon>
        <taxon>Periweissella</taxon>
    </lineage>
</organism>
<dbReference type="InterPro" id="IPR010982">
    <property type="entry name" value="Lambda_DNA-bd_dom_sf"/>
</dbReference>
<evidence type="ECO:0000259" key="1">
    <source>
        <dbReference type="PROSITE" id="PS50943"/>
    </source>
</evidence>
<dbReference type="GO" id="GO:0003677">
    <property type="term" value="F:DNA binding"/>
    <property type="evidence" value="ECO:0007669"/>
    <property type="project" value="InterPro"/>
</dbReference>
<dbReference type="AlphaFoldDB" id="A0A4P6YQW7"/>
<dbReference type="EMBL" id="CP037940">
    <property type="protein sequence ID" value="QBO35009.1"/>
    <property type="molecule type" value="Genomic_DNA"/>
</dbReference>
<dbReference type="OrthoDB" id="9814553at2"/>
<keyword evidence="3" id="KW-1185">Reference proteome</keyword>
<feature type="domain" description="HTH cro/C1-type" evidence="1">
    <location>
        <begin position="22"/>
        <end position="76"/>
    </location>
</feature>